<dbReference type="OrthoDB" id="6625194at2"/>
<gene>
    <name evidence="1" type="ORF">CWB98_18235</name>
</gene>
<reference evidence="1 2" key="1">
    <citation type="submission" date="2018-01" db="EMBL/GenBank/DDBJ databases">
        <authorList>
            <person name="Paulsen S."/>
            <person name="Gram L.K."/>
        </authorList>
    </citation>
    <scope>NUCLEOTIDE SEQUENCE [LARGE SCALE GENOMIC DNA]</scope>
    <source>
        <strain evidence="1 2">S2599</strain>
    </source>
</reference>
<accession>A0A5S3WW27</accession>
<reference evidence="2" key="2">
    <citation type="submission" date="2019-06" db="EMBL/GenBank/DDBJ databases">
        <title>Co-occurence of chitin degradation, pigmentation and bioactivity in marine Pseudoalteromonas.</title>
        <authorList>
            <person name="Sonnenschein E.C."/>
            <person name="Bech P.K."/>
        </authorList>
    </citation>
    <scope>NUCLEOTIDE SEQUENCE [LARGE SCALE GENOMIC DNA]</scope>
    <source>
        <strain evidence="2">S2599</strain>
    </source>
</reference>
<name>A0A5S3WW27_9GAMM</name>
<protein>
    <submittedName>
        <fullName evidence="1">Uncharacterized protein</fullName>
    </submittedName>
</protein>
<dbReference type="AlphaFoldDB" id="A0A5S3WW27"/>
<dbReference type="RefSeq" id="WP_138546121.1">
    <property type="nucleotide sequence ID" value="NZ_PNCJ01000030.1"/>
</dbReference>
<dbReference type="EMBL" id="PNCJ01000030">
    <property type="protein sequence ID" value="TMP34228.1"/>
    <property type="molecule type" value="Genomic_DNA"/>
</dbReference>
<evidence type="ECO:0000313" key="2">
    <source>
        <dbReference type="Proteomes" id="UP000306719"/>
    </source>
</evidence>
<sequence length="181" mass="21091">MDYDEIVKDYLKVAQELYGPMVNAWNYSGIEFNNMRPHLRYFSDTGNLVVSLNQKARNDNVQFHFQLSHEICHMLYPTMDIVTNINKPTTVLNEGLSTYFSLFAIENLCNVQEVISNLKEYSNNYYHAFLLVAQLHQIDQGAVKKLRSIKPMLNELKEEDFEHAGLKIPKELVKKLLTVFK</sequence>
<comment type="caution">
    <text evidence="1">The sequence shown here is derived from an EMBL/GenBank/DDBJ whole genome shotgun (WGS) entry which is preliminary data.</text>
</comment>
<evidence type="ECO:0000313" key="1">
    <source>
        <dbReference type="EMBL" id="TMP34228.1"/>
    </source>
</evidence>
<organism evidence="1 2">
    <name type="scientific">Pseudoalteromonas rubra</name>
    <dbReference type="NCBI Taxonomy" id="43658"/>
    <lineage>
        <taxon>Bacteria</taxon>
        <taxon>Pseudomonadati</taxon>
        <taxon>Pseudomonadota</taxon>
        <taxon>Gammaproteobacteria</taxon>
        <taxon>Alteromonadales</taxon>
        <taxon>Pseudoalteromonadaceae</taxon>
        <taxon>Pseudoalteromonas</taxon>
    </lineage>
</organism>
<proteinExistence type="predicted"/>
<dbReference type="Proteomes" id="UP000306719">
    <property type="component" value="Unassembled WGS sequence"/>
</dbReference>